<dbReference type="EMBL" id="SWMS01000043">
    <property type="protein sequence ID" value="TKG59704.1"/>
    <property type="molecule type" value="Genomic_DNA"/>
</dbReference>
<dbReference type="RefSeq" id="WP_110343991.1">
    <property type="nucleotide sequence ID" value="NZ_SWMS01000043.1"/>
</dbReference>
<dbReference type="Pfam" id="PF01551">
    <property type="entry name" value="Peptidase_M23"/>
    <property type="match status" value="1"/>
</dbReference>
<dbReference type="CDD" id="cd12797">
    <property type="entry name" value="M23_peptidase"/>
    <property type="match status" value="1"/>
</dbReference>
<protein>
    <submittedName>
        <fullName evidence="3">M23 family metallopeptidase</fullName>
    </submittedName>
</protein>
<dbReference type="SUPFAM" id="SSF51261">
    <property type="entry name" value="Duplicated hybrid motif"/>
    <property type="match status" value="1"/>
</dbReference>
<feature type="compositionally biased region" description="Polar residues" evidence="1">
    <location>
        <begin position="20"/>
        <end position="29"/>
    </location>
</feature>
<feature type="compositionally biased region" description="Basic and acidic residues" evidence="1">
    <location>
        <begin position="1"/>
        <end position="10"/>
    </location>
</feature>
<evidence type="ECO:0000259" key="2">
    <source>
        <dbReference type="Pfam" id="PF01551"/>
    </source>
</evidence>
<comment type="caution">
    <text evidence="3">The sequence shown here is derived from an EMBL/GenBank/DDBJ whole genome shotgun (WGS) entry which is preliminary data.</text>
</comment>
<dbReference type="Gene3D" id="2.70.70.10">
    <property type="entry name" value="Glucose Permease (Domain IIA)"/>
    <property type="match status" value="1"/>
</dbReference>
<feature type="domain" description="M23ase beta-sheet core" evidence="2">
    <location>
        <begin position="169"/>
        <end position="264"/>
    </location>
</feature>
<evidence type="ECO:0000313" key="4">
    <source>
        <dbReference type="Proteomes" id="UP000309992"/>
    </source>
</evidence>
<dbReference type="InterPro" id="IPR050570">
    <property type="entry name" value="Cell_wall_metabolism_enzyme"/>
</dbReference>
<proteinExistence type="predicted"/>
<dbReference type="InterPro" id="IPR016047">
    <property type="entry name" value="M23ase_b-sheet_dom"/>
</dbReference>
<name>A0ABY2RTC1_9PSEU</name>
<dbReference type="PANTHER" id="PTHR21666">
    <property type="entry name" value="PEPTIDASE-RELATED"/>
    <property type="match status" value="1"/>
</dbReference>
<gene>
    <name evidence="3" type="ORF">FCN18_36520</name>
</gene>
<keyword evidence="4" id="KW-1185">Reference proteome</keyword>
<dbReference type="PANTHER" id="PTHR21666:SF270">
    <property type="entry name" value="MUREIN HYDROLASE ACTIVATOR ENVC"/>
    <property type="match status" value="1"/>
</dbReference>
<feature type="region of interest" description="Disordered" evidence="1">
    <location>
        <begin position="1"/>
        <end position="36"/>
    </location>
</feature>
<sequence length="276" mass="29006">MPRPAGHEHNLIPVPPGSRTVPTRRSAATTRRGPTPNLRAATVLLSVAAGAGSAALQLLAGSPPTQHEPRVNLLADVNSEVSTAATATGIGGPTAGSGPLVLSAPSRSARDEVRLLDRAEQARKDRIAREEAERQRRAREAAEEEARHRVVAPVQGTITSNYGPRWGTTHYGLDIANVTGTPIVAPMRGVVLDAGPASGFGLWVRIQHEDGTITVYGHINSYAVSVGQQVEAGEVIAEVGNTGNSTGPHLHFEVWDPSSRKIDPLAWLQEGGANIG</sequence>
<accession>A0ABY2RTC1</accession>
<organism evidence="3 4">
    <name type="scientific">Prauserella endophytica</name>
    <dbReference type="NCBI Taxonomy" id="1592324"/>
    <lineage>
        <taxon>Bacteria</taxon>
        <taxon>Bacillati</taxon>
        <taxon>Actinomycetota</taxon>
        <taxon>Actinomycetes</taxon>
        <taxon>Pseudonocardiales</taxon>
        <taxon>Pseudonocardiaceae</taxon>
        <taxon>Prauserella</taxon>
        <taxon>Prauserella coralliicola group</taxon>
    </lineage>
</organism>
<dbReference type="Proteomes" id="UP000309992">
    <property type="component" value="Unassembled WGS sequence"/>
</dbReference>
<evidence type="ECO:0000313" key="3">
    <source>
        <dbReference type="EMBL" id="TKG59704.1"/>
    </source>
</evidence>
<reference evidence="3 4" key="1">
    <citation type="journal article" date="2015" name="Antonie Van Leeuwenhoek">
        <title>Prauserella endophytica sp. nov., an endophytic actinobacterium isolated from Tamarix taklamakanensis.</title>
        <authorList>
            <person name="Liu J.M."/>
            <person name="Habden X."/>
            <person name="Guo L."/>
            <person name="Tuo L."/>
            <person name="Jiang Z.K."/>
            <person name="Liu S.W."/>
            <person name="Liu X.F."/>
            <person name="Chen L."/>
            <person name="Li R.F."/>
            <person name="Zhang Y.Q."/>
            <person name="Sun C.H."/>
        </authorList>
    </citation>
    <scope>NUCLEOTIDE SEQUENCE [LARGE SCALE GENOMIC DNA]</scope>
    <source>
        <strain evidence="3 4">CGMCC 4.7182</strain>
    </source>
</reference>
<feature type="region of interest" description="Disordered" evidence="1">
    <location>
        <begin position="86"/>
        <end position="110"/>
    </location>
</feature>
<evidence type="ECO:0000256" key="1">
    <source>
        <dbReference type="SAM" id="MobiDB-lite"/>
    </source>
</evidence>
<feature type="region of interest" description="Disordered" evidence="1">
    <location>
        <begin position="126"/>
        <end position="148"/>
    </location>
</feature>
<dbReference type="InterPro" id="IPR011055">
    <property type="entry name" value="Dup_hybrid_motif"/>
</dbReference>